<name>A0A7Y9J480_9PSEU</name>
<dbReference type="InterPro" id="IPR051257">
    <property type="entry name" value="Diverse_CBS-Domain"/>
</dbReference>
<dbReference type="InterPro" id="IPR046342">
    <property type="entry name" value="CBS_dom_sf"/>
</dbReference>
<dbReference type="CDD" id="cd02205">
    <property type="entry name" value="CBS_pair_SF"/>
    <property type="match status" value="1"/>
</dbReference>
<dbReference type="PROSITE" id="PS51371">
    <property type="entry name" value="CBS"/>
    <property type="match status" value="4"/>
</dbReference>
<gene>
    <name evidence="4" type="ORF">BJ983_000506</name>
</gene>
<feature type="domain" description="CBS" evidence="3">
    <location>
        <begin position="222"/>
        <end position="275"/>
    </location>
</feature>
<dbReference type="Pfam" id="PF00571">
    <property type="entry name" value="CBS"/>
    <property type="match status" value="4"/>
</dbReference>
<dbReference type="InterPro" id="IPR000644">
    <property type="entry name" value="CBS_dom"/>
</dbReference>
<evidence type="ECO:0000259" key="3">
    <source>
        <dbReference type="PROSITE" id="PS51371"/>
    </source>
</evidence>
<feature type="domain" description="CBS" evidence="3">
    <location>
        <begin position="7"/>
        <end position="63"/>
    </location>
</feature>
<dbReference type="Gene3D" id="3.10.580.10">
    <property type="entry name" value="CBS-domain"/>
    <property type="match status" value="3"/>
</dbReference>
<protein>
    <submittedName>
        <fullName evidence="4">CBS domain-containing protein</fullName>
    </submittedName>
</protein>
<dbReference type="SUPFAM" id="SSF54631">
    <property type="entry name" value="CBS-domain pair"/>
    <property type="match status" value="2"/>
</dbReference>
<keyword evidence="5" id="KW-1185">Reference proteome</keyword>
<comment type="caution">
    <text evidence="4">The sequence shown here is derived from an EMBL/GenBank/DDBJ whole genome shotgun (WGS) entry which is preliminary data.</text>
</comment>
<feature type="domain" description="CBS" evidence="3">
    <location>
        <begin position="70"/>
        <end position="128"/>
    </location>
</feature>
<evidence type="ECO:0000256" key="2">
    <source>
        <dbReference type="PROSITE-ProRule" id="PRU00703"/>
    </source>
</evidence>
<dbReference type="PANTHER" id="PTHR43080:SF2">
    <property type="entry name" value="CBS DOMAIN-CONTAINING PROTEIN"/>
    <property type="match status" value="1"/>
</dbReference>
<accession>A0A7Y9J480</accession>
<organism evidence="4 5">
    <name type="scientific">Actinomycetospora corticicola</name>
    <dbReference type="NCBI Taxonomy" id="663602"/>
    <lineage>
        <taxon>Bacteria</taxon>
        <taxon>Bacillati</taxon>
        <taxon>Actinomycetota</taxon>
        <taxon>Actinomycetes</taxon>
        <taxon>Pseudonocardiales</taxon>
        <taxon>Pseudonocardiaceae</taxon>
        <taxon>Actinomycetospora</taxon>
    </lineage>
</organism>
<evidence type="ECO:0000313" key="4">
    <source>
        <dbReference type="EMBL" id="NYD34404.1"/>
    </source>
</evidence>
<feature type="domain" description="CBS" evidence="3">
    <location>
        <begin position="155"/>
        <end position="214"/>
    </location>
</feature>
<reference evidence="4 5" key="1">
    <citation type="submission" date="2020-07" db="EMBL/GenBank/DDBJ databases">
        <title>Sequencing the genomes of 1000 actinobacteria strains.</title>
        <authorList>
            <person name="Klenk H.-P."/>
        </authorList>
    </citation>
    <scope>NUCLEOTIDE SEQUENCE [LARGE SCALE GENOMIC DNA]</scope>
    <source>
        <strain evidence="4 5">DSM 45772</strain>
    </source>
</reference>
<sequence>MRASAVMTRGVVTVAPGTPLEDARALVTNNRFSALPVTDGAGRLLGIVTTLDLLRADVEGRAGARVAEYMTRDPMTVGPDTLVGIVAHRMRRYGEVRVLPVVERGLLIGIVTRGDLLRTPERRSLLDRVLGTPDVDLDIPPPDRPRIGTTAGAVMTPIDDCWVAVGSTRVADAAAWLSAQRLSALPVLDEDDRLLGVVSEADLLPDRLSGRGPAPRTCAEAMTTGATAVRHDVPLTKVAKAMVRRRYRSLPVLGDDDRVIGMVSRGDLLRAEAPG</sequence>
<proteinExistence type="predicted"/>
<keyword evidence="1 2" id="KW-0129">CBS domain</keyword>
<dbReference type="SMART" id="SM00116">
    <property type="entry name" value="CBS"/>
    <property type="match status" value="4"/>
</dbReference>
<evidence type="ECO:0000256" key="1">
    <source>
        <dbReference type="ARBA" id="ARBA00023122"/>
    </source>
</evidence>
<dbReference type="Proteomes" id="UP000535890">
    <property type="component" value="Unassembled WGS sequence"/>
</dbReference>
<dbReference type="EMBL" id="JACCBN010000001">
    <property type="protein sequence ID" value="NYD34404.1"/>
    <property type="molecule type" value="Genomic_DNA"/>
</dbReference>
<dbReference type="RefSeq" id="WP_179792360.1">
    <property type="nucleotide sequence ID" value="NZ_BAABHP010000026.1"/>
</dbReference>
<evidence type="ECO:0000313" key="5">
    <source>
        <dbReference type="Proteomes" id="UP000535890"/>
    </source>
</evidence>
<dbReference type="PANTHER" id="PTHR43080">
    <property type="entry name" value="CBS DOMAIN-CONTAINING PROTEIN CBSX3, MITOCHONDRIAL"/>
    <property type="match status" value="1"/>
</dbReference>
<dbReference type="AlphaFoldDB" id="A0A7Y9J480"/>